<dbReference type="AlphaFoldDB" id="A0A811UGD3"/>
<sequence>MVVMEQPMIMKSKVNLEIINRGTNAQWSAIPNSWPKPQKSKVTERDKASSFLQQMAIKSHNPRSFCRYMKYLAVGTRSKLLVIAPRERSRHLTYFRALDKNCHKKAIFSEKIRNKMEDVPEGT</sequence>
<dbReference type="Proteomes" id="UP000606786">
    <property type="component" value="Unassembled WGS sequence"/>
</dbReference>
<proteinExistence type="predicted"/>
<keyword evidence="2" id="KW-1185">Reference proteome</keyword>
<name>A0A811UGD3_CERCA</name>
<evidence type="ECO:0000313" key="2">
    <source>
        <dbReference type="Proteomes" id="UP000606786"/>
    </source>
</evidence>
<comment type="caution">
    <text evidence="1">The sequence shown here is derived from an EMBL/GenBank/DDBJ whole genome shotgun (WGS) entry which is preliminary data.</text>
</comment>
<protein>
    <submittedName>
        <fullName evidence="1">(Mediterranean fruit fly) hypothetical protein</fullName>
    </submittedName>
</protein>
<evidence type="ECO:0000313" key="1">
    <source>
        <dbReference type="EMBL" id="CAD6997398.1"/>
    </source>
</evidence>
<dbReference type="EMBL" id="CAJHJT010000012">
    <property type="protein sequence ID" value="CAD6997398.1"/>
    <property type="molecule type" value="Genomic_DNA"/>
</dbReference>
<reference evidence="1" key="1">
    <citation type="submission" date="2020-11" db="EMBL/GenBank/DDBJ databases">
        <authorList>
            <person name="Whitehead M."/>
        </authorList>
    </citation>
    <scope>NUCLEOTIDE SEQUENCE</scope>
    <source>
        <strain evidence="1">EGII</strain>
    </source>
</reference>
<organism evidence="1 2">
    <name type="scientific">Ceratitis capitata</name>
    <name type="common">Mediterranean fruit fly</name>
    <name type="synonym">Tephritis capitata</name>
    <dbReference type="NCBI Taxonomy" id="7213"/>
    <lineage>
        <taxon>Eukaryota</taxon>
        <taxon>Metazoa</taxon>
        <taxon>Ecdysozoa</taxon>
        <taxon>Arthropoda</taxon>
        <taxon>Hexapoda</taxon>
        <taxon>Insecta</taxon>
        <taxon>Pterygota</taxon>
        <taxon>Neoptera</taxon>
        <taxon>Endopterygota</taxon>
        <taxon>Diptera</taxon>
        <taxon>Brachycera</taxon>
        <taxon>Muscomorpha</taxon>
        <taxon>Tephritoidea</taxon>
        <taxon>Tephritidae</taxon>
        <taxon>Ceratitis</taxon>
        <taxon>Ceratitis</taxon>
    </lineage>
</organism>
<gene>
    <name evidence="1" type="ORF">CCAP1982_LOCUS6039</name>
</gene>
<accession>A0A811UGD3</accession>